<evidence type="ECO:0000313" key="3">
    <source>
        <dbReference type="Proteomes" id="UP000499080"/>
    </source>
</evidence>
<name>A0A4Y2ER45_ARAVE</name>
<sequence length="79" mass="8820">MRFAATLYSRGPAASGVIQCTAQRLMCPDSSSPFSLGSVSLELKKRKWDNSRMFSKIKRPTPEIHPAIQLHAETSQQSR</sequence>
<dbReference type="EMBL" id="BGPR01000691">
    <property type="protein sequence ID" value="GBM31713.1"/>
    <property type="molecule type" value="Genomic_DNA"/>
</dbReference>
<reference evidence="2 3" key="1">
    <citation type="journal article" date="2019" name="Sci. Rep.">
        <title>Orb-weaving spider Araneus ventricosus genome elucidates the spidroin gene catalogue.</title>
        <authorList>
            <person name="Kono N."/>
            <person name="Nakamura H."/>
            <person name="Ohtoshi R."/>
            <person name="Moran D.A.P."/>
            <person name="Shinohara A."/>
            <person name="Yoshida Y."/>
            <person name="Fujiwara M."/>
            <person name="Mori M."/>
            <person name="Tomita M."/>
            <person name="Arakawa K."/>
        </authorList>
    </citation>
    <scope>NUCLEOTIDE SEQUENCE [LARGE SCALE GENOMIC DNA]</scope>
</reference>
<dbReference type="AlphaFoldDB" id="A0A4Y2ER45"/>
<organism evidence="2 3">
    <name type="scientific">Araneus ventricosus</name>
    <name type="common">Orbweaver spider</name>
    <name type="synonym">Epeira ventricosa</name>
    <dbReference type="NCBI Taxonomy" id="182803"/>
    <lineage>
        <taxon>Eukaryota</taxon>
        <taxon>Metazoa</taxon>
        <taxon>Ecdysozoa</taxon>
        <taxon>Arthropoda</taxon>
        <taxon>Chelicerata</taxon>
        <taxon>Arachnida</taxon>
        <taxon>Araneae</taxon>
        <taxon>Araneomorphae</taxon>
        <taxon>Entelegynae</taxon>
        <taxon>Araneoidea</taxon>
        <taxon>Araneidae</taxon>
        <taxon>Araneus</taxon>
    </lineage>
</organism>
<proteinExistence type="predicted"/>
<feature type="region of interest" description="Disordered" evidence="1">
    <location>
        <begin position="59"/>
        <end position="79"/>
    </location>
</feature>
<keyword evidence="3" id="KW-1185">Reference proteome</keyword>
<gene>
    <name evidence="2" type="ORF">AVEN_45634_1</name>
</gene>
<accession>A0A4Y2ER45</accession>
<dbReference type="Proteomes" id="UP000499080">
    <property type="component" value="Unassembled WGS sequence"/>
</dbReference>
<comment type="caution">
    <text evidence="2">The sequence shown here is derived from an EMBL/GenBank/DDBJ whole genome shotgun (WGS) entry which is preliminary data.</text>
</comment>
<protein>
    <submittedName>
        <fullName evidence="2">Uncharacterized protein</fullName>
    </submittedName>
</protein>
<evidence type="ECO:0000313" key="2">
    <source>
        <dbReference type="EMBL" id="GBM31713.1"/>
    </source>
</evidence>
<evidence type="ECO:0000256" key="1">
    <source>
        <dbReference type="SAM" id="MobiDB-lite"/>
    </source>
</evidence>